<dbReference type="WBParaSite" id="DME_0000498501-mRNA-1">
    <property type="protein sequence ID" value="DME_0000498501-mRNA-1"/>
    <property type="gene ID" value="DME_0000498501"/>
</dbReference>
<evidence type="ECO:0000313" key="6">
    <source>
        <dbReference type="WBParaSite" id="DME_0000498501-mRNA-1"/>
    </source>
</evidence>
<keyword evidence="1" id="KW-0677">Repeat</keyword>
<evidence type="ECO:0000313" key="3">
    <source>
        <dbReference type="EMBL" id="VDN58811.1"/>
    </source>
</evidence>
<gene>
    <name evidence="3" type="ORF">DME_LOCUS8784</name>
</gene>
<dbReference type="Gene3D" id="1.25.40.20">
    <property type="entry name" value="Ankyrin repeat-containing domain"/>
    <property type="match status" value="2"/>
</dbReference>
<evidence type="ECO:0000256" key="1">
    <source>
        <dbReference type="ARBA" id="ARBA00022737"/>
    </source>
</evidence>
<dbReference type="SUPFAM" id="SSF48403">
    <property type="entry name" value="Ankyrin repeat"/>
    <property type="match status" value="1"/>
</dbReference>
<dbReference type="Proteomes" id="UP000274756">
    <property type="component" value="Unassembled WGS sequence"/>
</dbReference>
<dbReference type="OrthoDB" id="5406014at2759"/>
<evidence type="ECO:0000313" key="5">
    <source>
        <dbReference type="Proteomes" id="UP000274756"/>
    </source>
</evidence>
<dbReference type="PANTHER" id="PTHR24173:SF74">
    <property type="entry name" value="ANKYRIN REPEAT DOMAIN-CONTAINING PROTEIN 16"/>
    <property type="match status" value="1"/>
</dbReference>
<dbReference type="InterPro" id="IPR036770">
    <property type="entry name" value="Ankyrin_rpt-contain_sf"/>
</dbReference>
<dbReference type="STRING" id="318479.A0A0N4UCI9"/>
<proteinExistence type="predicted"/>
<reference evidence="6" key="1">
    <citation type="submission" date="2017-02" db="UniProtKB">
        <authorList>
            <consortium name="WormBaseParasite"/>
        </authorList>
    </citation>
    <scope>IDENTIFICATION</scope>
</reference>
<name>A0A0N4UCI9_DRAME</name>
<evidence type="ECO:0000256" key="2">
    <source>
        <dbReference type="ARBA" id="ARBA00023043"/>
    </source>
</evidence>
<dbReference type="InterPro" id="IPR002110">
    <property type="entry name" value="Ankyrin_rpt"/>
</dbReference>
<accession>A0A0N4UCI9</accession>
<dbReference type="AlphaFoldDB" id="A0A0N4UCI9"/>
<keyword evidence="5" id="KW-1185">Reference proteome</keyword>
<dbReference type="PANTHER" id="PTHR24173">
    <property type="entry name" value="ANKYRIN REPEAT CONTAINING"/>
    <property type="match status" value="1"/>
</dbReference>
<protein>
    <submittedName>
        <fullName evidence="6">ANK_REP_REGION domain-containing protein</fullName>
    </submittedName>
</protein>
<organism evidence="4 6">
    <name type="scientific">Dracunculus medinensis</name>
    <name type="common">Guinea worm</name>
    <dbReference type="NCBI Taxonomy" id="318479"/>
    <lineage>
        <taxon>Eukaryota</taxon>
        <taxon>Metazoa</taxon>
        <taxon>Ecdysozoa</taxon>
        <taxon>Nematoda</taxon>
        <taxon>Chromadorea</taxon>
        <taxon>Rhabditida</taxon>
        <taxon>Spirurina</taxon>
        <taxon>Dracunculoidea</taxon>
        <taxon>Dracunculidae</taxon>
        <taxon>Dracunculus</taxon>
    </lineage>
</organism>
<dbReference type="Pfam" id="PF12796">
    <property type="entry name" value="Ank_2"/>
    <property type="match status" value="1"/>
</dbReference>
<keyword evidence="2" id="KW-0040">ANK repeat</keyword>
<dbReference type="EMBL" id="UYYG01001172">
    <property type="protein sequence ID" value="VDN58811.1"/>
    <property type="molecule type" value="Genomic_DNA"/>
</dbReference>
<reference evidence="3 5" key="2">
    <citation type="submission" date="2018-11" db="EMBL/GenBank/DDBJ databases">
        <authorList>
            <consortium name="Pathogen Informatics"/>
        </authorList>
    </citation>
    <scope>NUCLEOTIDE SEQUENCE [LARGE SCALE GENOMIC DNA]</scope>
</reference>
<evidence type="ECO:0000313" key="4">
    <source>
        <dbReference type="Proteomes" id="UP000038040"/>
    </source>
</evidence>
<dbReference type="Proteomes" id="UP000038040">
    <property type="component" value="Unplaced"/>
</dbReference>
<sequence length="167" mass="19574">MMIKYLKLLLNNGAKINDQDRREKRTALMYACLEDSRTDEGIILLNMKNCKIQIQDRLGNTAVMYAAMKGRNELMEEIIRHLSMEWSLAALQLKNCMGHTAEDLAIRNGNHRCARIVQSQRLHMLSCMNHQLIMMGRIGCRHWGAFTALYKCADKLEFFYLYFLYFK</sequence>